<evidence type="ECO:0000313" key="2">
    <source>
        <dbReference type="EMBL" id="GIG76513.1"/>
    </source>
</evidence>
<name>A0A8J3LTZ9_9ACTN</name>
<organism evidence="2 3">
    <name type="scientific">Planosporangium flavigriseum</name>
    <dbReference type="NCBI Taxonomy" id="373681"/>
    <lineage>
        <taxon>Bacteria</taxon>
        <taxon>Bacillati</taxon>
        <taxon>Actinomycetota</taxon>
        <taxon>Actinomycetes</taxon>
        <taxon>Micromonosporales</taxon>
        <taxon>Micromonosporaceae</taxon>
        <taxon>Planosporangium</taxon>
    </lineage>
</organism>
<dbReference type="InterPro" id="IPR015655">
    <property type="entry name" value="PP2C"/>
</dbReference>
<keyword evidence="3" id="KW-1185">Reference proteome</keyword>
<dbReference type="AlphaFoldDB" id="A0A8J3LTZ9"/>
<dbReference type="CDD" id="cd00143">
    <property type="entry name" value="PP2Cc"/>
    <property type="match status" value="1"/>
</dbReference>
<dbReference type="SUPFAM" id="SSF81606">
    <property type="entry name" value="PP2C-like"/>
    <property type="match status" value="1"/>
</dbReference>
<reference evidence="2" key="1">
    <citation type="submission" date="2021-01" db="EMBL/GenBank/DDBJ databases">
        <title>Whole genome shotgun sequence of Planosporangium flavigriseum NBRC 105377.</title>
        <authorList>
            <person name="Komaki H."/>
            <person name="Tamura T."/>
        </authorList>
    </citation>
    <scope>NUCLEOTIDE SEQUENCE</scope>
    <source>
        <strain evidence="2">NBRC 105377</strain>
    </source>
</reference>
<evidence type="ECO:0000313" key="3">
    <source>
        <dbReference type="Proteomes" id="UP000653674"/>
    </source>
</evidence>
<protein>
    <recommendedName>
        <fullName evidence="1">PPM-type phosphatase domain-containing protein</fullName>
    </recommendedName>
</protein>
<gene>
    <name evidence="2" type="ORF">Pfl04_49170</name>
</gene>
<dbReference type="InterPro" id="IPR036457">
    <property type="entry name" value="PPM-type-like_dom_sf"/>
</dbReference>
<dbReference type="Pfam" id="PF13672">
    <property type="entry name" value="PP2C_2"/>
    <property type="match status" value="1"/>
</dbReference>
<dbReference type="SMART" id="SM00331">
    <property type="entry name" value="PP2C_SIG"/>
    <property type="match status" value="1"/>
</dbReference>
<evidence type="ECO:0000259" key="1">
    <source>
        <dbReference type="PROSITE" id="PS51746"/>
    </source>
</evidence>
<dbReference type="Proteomes" id="UP000653674">
    <property type="component" value="Unassembled WGS sequence"/>
</dbReference>
<sequence length="242" mass="25849">MTSTISVEAAGRTHIGLVRRRNEDAMYVGRSLFAVADGLGGHPAGNIASAAAIEALPHYDRPVDPADLPATLGRAVRAANEALRHKIEAEPQLAGMGTTLVALLWSGTAAILANVGDSRVYLLRDGGTVQITEDHTYGHLVADAANVPNLPERLSRWLDGRADGRSPDLSTWDMRPGDRFLLCSDGLSSYVPFDLINATLRSPSDPNEVADRLITLAIDHGGSDNVTVVVIDVREYRVPPDA</sequence>
<dbReference type="InterPro" id="IPR001932">
    <property type="entry name" value="PPM-type_phosphatase-like_dom"/>
</dbReference>
<proteinExistence type="predicted"/>
<accession>A0A8J3LTZ9</accession>
<dbReference type="PANTHER" id="PTHR47992">
    <property type="entry name" value="PROTEIN PHOSPHATASE"/>
    <property type="match status" value="1"/>
</dbReference>
<dbReference type="GO" id="GO:0004722">
    <property type="term" value="F:protein serine/threonine phosphatase activity"/>
    <property type="evidence" value="ECO:0007669"/>
    <property type="project" value="InterPro"/>
</dbReference>
<dbReference type="EMBL" id="BONU01000059">
    <property type="protein sequence ID" value="GIG76513.1"/>
    <property type="molecule type" value="Genomic_DNA"/>
</dbReference>
<feature type="domain" description="PPM-type phosphatase" evidence="1">
    <location>
        <begin position="4"/>
        <end position="233"/>
    </location>
</feature>
<comment type="caution">
    <text evidence="2">The sequence shown here is derived from an EMBL/GenBank/DDBJ whole genome shotgun (WGS) entry which is preliminary data.</text>
</comment>
<dbReference type="Gene3D" id="3.60.40.10">
    <property type="entry name" value="PPM-type phosphatase domain"/>
    <property type="match status" value="1"/>
</dbReference>
<dbReference type="PROSITE" id="PS51746">
    <property type="entry name" value="PPM_2"/>
    <property type="match status" value="1"/>
</dbReference>
<dbReference type="SMART" id="SM00332">
    <property type="entry name" value="PP2Cc"/>
    <property type="match status" value="1"/>
</dbReference>